<feature type="chain" id="PRO_5039428167" description="Platelet-activating factor acetylhydrolase" evidence="5">
    <location>
        <begin position="19"/>
        <end position="419"/>
    </location>
</feature>
<proteinExistence type="predicted"/>
<comment type="caution">
    <text evidence="6">The sequence shown here is derived from an EMBL/GenBank/DDBJ whole genome shotgun (WGS) entry which is preliminary data.</text>
</comment>
<evidence type="ECO:0000256" key="1">
    <source>
        <dbReference type="ARBA" id="ARBA00022801"/>
    </source>
</evidence>
<dbReference type="Gene3D" id="3.40.50.1820">
    <property type="entry name" value="alpha/beta hydrolase"/>
    <property type="match status" value="1"/>
</dbReference>
<evidence type="ECO:0008006" key="8">
    <source>
        <dbReference type="Google" id="ProtNLM"/>
    </source>
</evidence>
<dbReference type="InterPro" id="IPR006311">
    <property type="entry name" value="TAT_signal"/>
</dbReference>
<dbReference type="GO" id="GO:0003847">
    <property type="term" value="F:1-alkyl-2-acetylglycerophosphocholine esterase activity"/>
    <property type="evidence" value="ECO:0007669"/>
    <property type="project" value="TreeGrafter"/>
</dbReference>
<dbReference type="RefSeq" id="WP_121006797.1">
    <property type="nucleotide sequence ID" value="NZ_RBXO01000001.1"/>
</dbReference>
<dbReference type="EMBL" id="RBXO01000001">
    <property type="protein sequence ID" value="RKT55015.1"/>
    <property type="molecule type" value="Genomic_DNA"/>
</dbReference>
<dbReference type="PANTHER" id="PTHR10272">
    <property type="entry name" value="PLATELET-ACTIVATING FACTOR ACETYLHYDROLASE"/>
    <property type="match status" value="1"/>
</dbReference>
<keyword evidence="7" id="KW-1185">Reference proteome</keyword>
<keyword evidence="2" id="KW-0442">Lipid degradation</keyword>
<accession>A0A495W2P3</accession>
<gene>
    <name evidence="6" type="ORF">C8E97_3671</name>
</gene>
<dbReference type="PANTHER" id="PTHR10272:SF0">
    <property type="entry name" value="PLATELET-ACTIVATING FACTOR ACETYLHYDROLASE"/>
    <property type="match status" value="1"/>
</dbReference>
<evidence type="ECO:0000313" key="7">
    <source>
        <dbReference type="Proteomes" id="UP000282084"/>
    </source>
</evidence>
<evidence type="ECO:0000256" key="4">
    <source>
        <dbReference type="SAM" id="MobiDB-lite"/>
    </source>
</evidence>
<dbReference type="AlphaFoldDB" id="A0A495W2P3"/>
<sequence>MDTTVSRRRLFAGGAALAATTLLPGVAAARGAPADTAARGRPPRPRLPAPTGPFTVGTTTAHLVDRARPDPYVPAQPYRELAVGISYPAGGPARQPVAPWLTPGWARESATVMQGIMGELSPGLVDWAGARSHSRVDAPAHPAAGPVVLVVLGHWFSHGALRTVIEGLAARGYVVVACDPTFETPVEFPGGRLVPPHPGALPPAGEEPGSPAFLAYIRGLYRGRVADARFVLDAVADAPGLPPGLRAVLRTDRVGVVGGGTGAGLACLQLAHDDPRVAAVAVGDLRVGWPTADGPVPIAAVTEHGLDRPVLAVHPGATDRDPLWERQWAVLRGWRRELELRDGGHAWLTDFQTVLPDVARGLGLPGDHFASAIGGAHPPGVVAARRAYLSAFFDLHLRGRDHGLLDGPSPRHRQIRFVR</sequence>
<evidence type="ECO:0000313" key="6">
    <source>
        <dbReference type="EMBL" id="RKT55015.1"/>
    </source>
</evidence>
<keyword evidence="3" id="KW-0443">Lipid metabolism</keyword>
<reference evidence="6 7" key="1">
    <citation type="submission" date="2018-10" db="EMBL/GenBank/DDBJ databases">
        <title>Sequencing the genomes of 1000 actinobacteria strains.</title>
        <authorList>
            <person name="Klenk H.-P."/>
        </authorList>
    </citation>
    <scope>NUCLEOTIDE SEQUENCE [LARGE SCALE GENOMIC DNA]</scope>
    <source>
        <strain evidence="6 7">DSM 43800</strain>
    </source>
</reference>
<keyword evidence="1" id="KW-0378">Hydrolase</keyword>
<organism evidence="6 7">
    <name type="scientific">Saccharothrix australiensis</name>
    <dbReference type="NCBI Taxonomy" id="2072"/>
    <lineage>
        <taxon>Bacteria</taxon>
        <taxon>Bacillati</taxon>
        <taxon>Actinomycetota</taxon>
        <taxon>Actinomycetes</taxon>
        <taxon>Pseudonocardiales</taxon>
        <taxon>Pseudonocardiaceae</taxon>
        <taxon>Saccharothrix</taxon>
    </lineage>
</organism>
<dbReference type="Proteomes" id="UP000282084">
    <property type="component" value="Unassembled WGS sequence"/>
</dbReference>
<dbReference type="GO" id="GO:0016042">
    <property type="term" value="P:lipid catabolic process"/>
    <property type="evidence" value="ECO:0007669"/>
    <property type="project" value="UniProtKB-KW"/>
</dbReference>
<evidence type="ECO:0000256" key="2">
    <source>
        <dbReference type="ARBA" id="ARBA00022963"/>
    </source>
</evidence>
<feature type="signal peptide" evidence="5">
    <location>
        <begin position="1"/>
        <end position="18"/>
    </location>
</feature>
<keyword evidence="5" id="KW-0732">Signal</keyword>
<evidence type="ECO:0000256" key="3">
    <source>
        <dbReference type="ARBA" id="ARBA00023098"/>
    </source>
</evidence>
<protein>
    <recommendedName>
        <fullName evidence="8">Platelet-activating factor acetylhydrolase</fullName>
    </recommendedName>
</protein>
<dbReference type="SUPFAM" id="SSF53474">
    <property type="entry name" value="alpha/beta-Hydrolases"/>
    <property type="match status" value="1"/>
</dbReference>
<evidence type="ECO:0000256" key="5">
    <source>
        <dbReference type="SAM" id="SignalP"/>
    </source>
</evidence>
<dbReference type="PROSITE" id="PS51318">
    <property type="entry name" value="TAT"/>
    <property type="match status" value="1"/>
</dbReference>
<name>A0A495W2P3_9PSEU</name>
<feature type="region of interest" description="Disordered" evidence="4">
    <location>
        <begin position="33"/>
        <end position="53"/>
    </location>
</feature>
<dbReference type="OrthoDB" id="3667742at2"/>
<dbReference type="InterPro" id="IPR029058">
    <property type="entry name" value="AB_hydrolase_fold"/>
</dbReference>